<gene>
    <name evidence="3" type="ORF">PIB30_055183</name>
</gene>
<feature type="region of interest" description="Disordered" evidence="1">
    <location>
        <begin position="563"/>
        <end position="593"/>
    </location>
</feature>
<dbReference type="PANTHER" id="PTHR13199:SF23">
    <property type="entry name" value="MEIOSIS CHROMOSOME SEGREGATION FAMILY PROTEIN"/>
    <property type="match status" value="1"/>
</dbReference>
<feature type="region of interest" description="Disordered" evidence="1">
    <location>
        <begin position="1"/>
        <end position="43"/>
    </location>
</feature>
<feature type="compositionally biased region" description="Polar residues" evidence="1">
    <location>
        <begin position="580"/>
        <end position="593"/>
    </location>
</feature>
<name>A0ABU6XJL9_9FABA</name>
<evidence type="ECO:0000313" key="3">
    <source>
        <dbReference type="EMBL" id="MED6197274.1"/>
    </source>
</evidence>
<dbReference type="SMART" id="SM01177">
    <property type="entry name" value="DUF4210"/>
    <property type="match status" value="1"/>
</dbReference>
<proteinExistence type="predicted"/>
<dbReference type="Pfam" id="PF13889">
    <property type="entry name" value="Chromosome_seg"/>
    <property type="match status" value="1"/>
</dbReference>
<dbReference type="Proteomes" id="UP001341840">
    <property type="component" value="Unassembled WGS sequence"/>
</dbReference>
<feature type="compositionally biased region" description="Polar residues" evidence="1">
    <location>
        <begin position="24"/>
        <end position="43"/>
    </location>
</feature>
<dbReference type="PANTHER" id="PTHR13199">
    <property type="entry name" value="GH03947P"/>
    <property type="match status" value="1"/>
</dbReference>
<accession>A0ABU6XJL9</accession>
<feature type="domain" description="Atos-like conserved" evidence="2">
    <location>
        <begin position="405"/>
        <end position="462"/>
    </location>
</feature>
<evidence type="ECO:0000259" key="2">
    <source>
        <dbReference type="SMART" id="SM01177"/>
    </source>
</evidence>
<comment type="caution">
    <text evidence="3">The sequence shown here is derived from an EMBL/GenBank/DDBJ whole genome shotgun (WGS) entry which is preliminary data.</text>
</comment>
<dbReference type="InterPro" id="IPR051506">
    <property type="entry name" value="ATOS_Transcription_Regulators"/>
</dbReference>
<sequence>MGLPQIPSSGTAENVAPSGAGLSSMPQFSEASPSDMTMSRMNSVSPSGLAAYTLGSSFDNFPKNSSVESSNIPDNTFYRGAMEVTSNVHSLKIGSSDRAQFPSKSGRSVHTPASRVVGFESGQTSSVMDGLAEVPDTNLNSTFADVEASDSEAASSLVRKRLLSPLSSMLSPSHFKGDLLDIGSRNNRIGSSVKNESVRNSVAQDNKKANIGSNINHTMLSWSFTTCLEQKTMQPSAQSNLIIDHPLHECPGILSRGSSPTIGIDHFSESSQVRPQSGLISVSPKNLSSPLSLSPLGPKLFERIKVTGESRSLIEQVKNCDSNFKSLEHSNDNSISCLMLNRKDDDLGIASKSFEDVEFLCKDFSPSSLDDVADMGWKLSRESAPRSHSMRCTRSLSGLSVRRSLVGSFEESLLSGRFLSGNLSKRIDGFLAVLNLAANSSSNMFRGQLLKRGVSNDDSQLVKSRLRIPMKGRIQLVLSNPEKTPLHTFFCNYDLSDMPAGTKTFLRQKVTLESSSSTSPQLKHGLAGLDNRTVPQIQKHCDISCSGEIAHTDAVDLVNKLKPTNQNNRKSSSLEDLINNEYSSKQKQKPNQMMSGMIGECGKTESKEWWDKTCDESGKSLNSCAKVNENSNSARPLRYALHLRFICPFPKRTSKTVQKSKCISLPEKAGLDMDGERRFYLYNDIRVVFPQRHSDADEGKLNVEYHFPEDPRYFDIN</sequence>
<evidence type="ECO:0000313" key="4">
    <source>
        <dbReference type="Proteomes" id="UP001341840"/>
    </source>
</evidence>
<organism evidence="3 4">
    <name type="scientific">Stylosanthes scabra</name>
    <dbReference type="NCBI Taxonomy" id="79078"/>
    <lineage>
        <taxon>Eukaryota</taxon>
        <taxon>Viridiplantae</taxon>
        <taxon>Streptophyta</taxon>
        <taxon>Embryophyta</taxon>
        <taxon>Tracheophyta</taxon>
        <taxon>Spermatophyta</taxon>
        <taxon>Magnoliopsida</taxon>
        <taxon>eudicotyledons</taxon>
        <taxon>Gunneridae</taxon>
        <taxon>Pentapetalae</taxon>
        <taxon>rosids</taxon>
        <taxon>fabids</taxon>
        <taxon>Fabales</taxon>
        <taxon>Fabaceae</taxon>
        <taxon>Papilionoideae</taxon>
        <taxon>50 kb inversion clade</taxon>
        <taxon>dalbergioids sensu lato</taxon>
        <taxon>Dalbergieae</taxon>
        <taxon>Pterocarpus clade</taxon>
        <taxon>Stylosanthes</taxon>
    </lineage>
</organism>
<keyword evidence="4" id="KW-1185">Reference proteome</keyword>
<dbReference type="EMBL" id="JASCZI010211876">
    <property type="protein sequence ID" value="MED6197274.1"/>
    <property type="molecule type" value="Genomic_DNA"/>
</dbReference>
<dbReference type="InterPro" id="IPR033473">
    <property type="entry name" value="Atos-like_C"/>
</dbReference>
<dbReference type="InterPro" id="IPR025261">
    <property type="entry name" value="Atos-like_cons_dom"/>
</dbReference>
<evidence type="ECO:0000256" key="1">
    <source>
        <dbReference type="SAM" id="MobiDB-lite"/>
    </source>
</evidence>
<protein>
    <recommendedName>
        <fullName evidence="2">Atos-like conserved domain-containing protein</fullName>
    </recommendedName>
</protein>
<reference evidence="3 4" key="1">
    <citation type="journal article" date="2023" name="Plants (Basel)">
        <title>Bridging the Gap: Combining Genomics and Transcriptomics Approaches to Understand Stylosanthes scabra, an Orphan Legume from the Brazilian Caatinga.</title>
        <authorList>
            <person name="Ferreira-Neto J.R.C."/>
            <person name="da Silva M.D."/>
            <person name="Binneck E."/>
            <person name="de Melo N.F."/>
            <person name="da Silva R.H."/>
            <person name="de Melo A.L.T.M."/>
            <person name="Pandolfi V."/>
            <person name="Bustamante F.O."/>
            <person name="Brasileiro-Vidal A.C."/>
            <person name="Benko-Iseppon A.M."/>
        </authorList>
    </citation>
    <scope>NUCLEOTIDE SEQUENCE [LARGE SCALE GENOMIC DNA]</scope>
    <source>
        <tissue evidence="3">Leaves</tissue>
    </source>
</reference>
<feature type="compositionally biased region" description="Polar residues" evidence="1">
    <location>
        <begin position="1"/>
        <end position="12"/>
    </location>
</feature>